<comment type="caution">
    <text evidence="1">The sequence shown here is derived from an EMBL/GenBank/DDBJ whole genome shotgun (WGS) entry which is preliminary data.</text>
</comment>
<protein>
    <submittedName>
        <fullName evidence="1">Uncharacterized protein</fullName>
    </submittedName>
</protein>
<dbReference type="EMBL" id="JASBWU010000005">
    <property type="protein sequence ID" value="KAJ9121462.1"/>
    <property type="molecule type" value="Genomic_DNA"/>
</dbReference>
<keyword evidence="2" id="KW-1185">Reference proteome</keyword>
<sequence>MSPPCREVIKLEDLHHSDRSTGQTGNGKTAPAHAHSVRRTSNAGAHRRQGNGTNVEHNNSGNDHAPSTLRASVPTTRGKNLYPGPLGFEERENLRRRAGVRWDASTRNKNQPVHLQPTYSVIPHASSGRAAHTGRGGFPGLPTLIAHLFRAILPSSYTHKIYNYMYDQRTPGIWWAHPFQSVGQALSGPLENYRDAAEAKEAERVRWLPPGVRGVVVGRNSQIYDEELDNDDLEMFAAIEYKALKVLTYFAIAVSVE</sequence>
<proteinExistence type="predicted"/>
<dbReference type="Proteomes" id="UP001243375">
    <property type="component" value="Unassembled WGS sequence"/>
</dbReference>
<reference evidence="1" key="1">
    <citation type="submission" date="2023-04" db="EMBL/GenBank/DDBJ databases">
        <title>Draft Genome sequencing of Naganishia species isolated from polar environments using Oxford Nanopore Technology.</title>
        <authorList>
            <person name="Leo P."/>
            <person name="Venkateswaran K."/>
        </authorList>
    </citation>
    <scope>NUCLEOTIDE SEQUENCE</scope>
    <source>
        <strain evidence="1">MNA-CCFEE 5425</strain>
    </source>
</reference>
<gene>
    <name evidence="1" type="ORF">QFC22_002078</name>
</gene>
<organism evidence="1 2">
    <name type="scientific">Naganishia vaughanmartiniae</name>
    <dbReference type="NCBI Taxonomy" id="1424756"/>
    <lineage>
        <taxon>Eukaryota</taxon>
        <taxon>Fungi</taxon>
        <taxon>Dikarya</taxon>
        <taxon>Basidiomycota</taxon>
        <taxon>Agaricomycotina</taxon>
        <taxon>Tremellomycetes</taxon>
        <taxon>Filobasidiales</taxon>
        <taxon>Filobasidiaceae</taxon>
        <taxon>Naganishia</taxon>
    </lineage>
</organism>
<evidence type="ECO:0000313" key="2">
    <source>
        <dbReference type="Proteomes" id="UP001243375"/>
    </source>
</evidence>
<evidence type="ECO:0000313" key="1">
    <source>
        <dbReference type="EMBL" id="KAJ9121462.1"/>
    </source>
</evidence>
<accession>A0ACC2XC12</accession>
<name>A0ACC2XC12_9TREE</name>